<dbReference type="AlphaFoldDB" id="A0A815YGZ4"/>
<proteinExistence type="predicted"/>
<dbReference type="Proteomes" id="UP000663889">
    <property type="component" value="Unassembled WGS sequence"/>
</dbReference>
<accession>A0A815YGZ4</accession>
<evidence type="ECO:0000313" key="3">
    <source>
        <dbReference type="Proteomes" id="UP000663889"/>
    </source>
</evidence>
<dbReference type="Proteomes" id="UP000663874">
    <property type="component" value="Unassembled WGS sequence"/>
</dbReference>
<comment type="caution">
    <text evidence="1">The sequence shown here is derived from an EMBL/GenBank/DDBJ whole genome shotgun (WGS) entry which is preliminary data.</text>
</comment>
<reference evidence="1" key="1">
    <citation type="submission" date="2021-02" db="EMBL/GenBank/DDBJ databases">
        <authorList>
            <person name="Nowell W R."/>
        </authorList>
    </citation>
    <scope>NUCLEOTIDE SEQUENCE</scope>
</reference>
<dbReference type="EMBL" id="CAJOBE010038453">
    <property type="protein sequence ID" value="CAF4317736.1"/>
    <property type="molecule type" value="Genomic_DNA"/>
</dbReference>
<evidence type="ECO:0000313" key="1">
    <source>
        <dbReference type="EMBL" id="CAF1570747.1"/>
    </source>
</evidence>
<name>A0A815YGZ4_9BILA</name>
<organism evidence="1 3">
    <name type="scientific">Rotaria sordida</name>
    <dbReference type="NCBI Taxonomy" id="392033"/>
    <lineage>
        <taxon>Eukaryota</taxon>
        <taxon>Metazoa</taxon>
        <taxon>Spiralia</taxon>
        <taxon>Gnathifera</taxon>
        <taxon>Rotifera</taxon>
        <taxon>Eurotatoria</taxon>
        <taxon>Bdelloidea</taxon>
        <taxon>Philodinida</taxon>
        <taxon>Philodinidae</taxon>
        <taxon>Rotaria</taxon>
    </lineage>
</organism>
<dbReference type="EMBL" id="CAJNOU010015016">
    <property type="protein sequence ID" value="CAF1570747.1"/>
    <property type="molecule type" value="Genomic_DNA"/>
</dbReference>
<gene>
    <name evidence="2" type="ORF">FNK824_LOCUS41223</name>
    <name evidence="1" type="ORF">SEV965_LOCUS39571</name>
</gene>
<evidence type="ECO:0000313" key="2">
    <source>
        <dbReference type="EMBL" id="CAF4317736.1"/>
    </source>
</evidence>
<feature type="non-terminal residue" evidence="1">
    <location>
        <position position="1"/>
    </location>
</feature>
<sequence>LDALNSRKVHQLLSSQKNTVKFLQDLKLLSQIPNEKEQCSEFDNHDWDFAKLNHLTDGYTFRCRRCLATRSLGTSTFFELSHLP</sequence>
<protein>
    <submittedName>
        <fullName evidence="1">Uncharacterized protein</fullName>
    </submittedName>
</protein>